<proteinExistence type="predicted"/>
<evidence type="ECO:0000313" key="2">
    <source>
        <dbReference type="EMBL" id="MBE9664181.1"/>
    </source>
</evidence>
<dbReference type="InterPro" id="IPR025510">
    <property type="entry name" value="DUF4397"/>
</dbReference>
<reference evidence="2" key="1">
    <citation type="submission" date="2020-10" db="EMBL/GenBank/DDBJ databases">
        <title>Mucilaginibacter mali sp. nov., isolated from rhizosphere soil of apple orchard.</title>
        <authorList>
            <person name="Lee J.-S."/>
            <person name="Kim H.S."/>
            <person name="Kim J.-S."/>
        </authorList>
    </citation>
    <scope>NUCLEOTIDE SEQUENCE</scope>
    <source>
        <strain evidence="2">KCTC 22746</strain>
    </source>
</reference>
<gene>
    <name evidence="2" type="ORF">IRJ16_20030</name>
</gene>
<comment type="caution">
    <text evidence="2">The sequence shown here is derived from an EMBL/GenBank/DDBJ whole genome shotgun (WGS) entry which is preliminary data.</text>
</comment>
<dbReference type="Proteomes" id="UP000622475">
    <property type="component" value="Unassembled WGS sequence"/>
</dbReference>
<keyword evidence="3" id="KW-1185">Reference proteome</keyword>
<dbReference type="Pfam" id="PF14344">
    <property type="entry name" value="DUF4397"/>
    <property type="match status" value="1"/>
</dbReference>
<dbReference type="AlphaFoldDB" id="A0A929KYT2"/>
<dbReference type="EMBL" id="JADFFL010000010">
    <property type="protein sequence ID" value="MBE9664181.1"/>
    <property type="molecule type" value="Genomic_DNA"/>
</dbReference>
<name>A0A929KYT2_9SPHI</name>
<dbReference type="RefSeq" id="WP_194113429.1">
    <property type="nucleotide sequence ID" value="NZ_JADFFL010000010.1"/>
</dbReference>
<feature type="domain" description="DUF4397" evidence="1">
    <location>
        <begin position="145"/>
        <end position="223"/>
    </location>
</feature>
<protein>
    <submittedName>
        <fullName evidence="2">DUF4397 domain-containing protein</fullName>
    </submittedName>
</protein>
<evidence type="ECO:0000313" key="3">
    <source>
        <dbReference type="Proteomes" id="UP000622475"/>
    </source>
</evidence>
<accession>A0A929KYT2</accession>
<evidence type="ECO:0000259" key="1">
    <source>
        <dbReference type="Pfam" id="PF14344"/>
    </source>
</evidence>
<sequence>MSIAEIKRINVLTLLLVGALGLLTVPMLSSCSKQSNATPAGLNTRLNIINISPDIYPINLWVGLRRYNSTKFYYYSVPSEYFYMNTQETPLQLRTQANRTFWSRNEALARSCTYTLFVTGLVADKTDTCFLVADTASAPARGRGKVRFINACARTVSLDVYANGTAAFRNRGFKTISDYIEIPAGIYKFNINLANSSTVYKEVANTTIQDGRLYTIYTQGVVGRTDSAAFNANVIINR</sequence>
<organism evidence="2 3">
    <name type="scientific">Mucilaginibacter myungsuensis</name>
    <dbReference type="NCBI Taxonomy" id="649104"/>
    <lineage>
        <taxon>Bacteria</taxon>
        <taxon>Pseudomonadati</taxon>
        <taxon>Bacteroidota</taxon>
        <taxon>Sphingobacteriia</taxon>
        <taxon>Sphingobacteriales</taxon>
        <taxon>Sphingobacteriaceae</taxon>
        <taxon>Mucilaginibacter</taxon>
    </lineage>
</organism>
<dbReference type="PROSITE" id="PS51257">
    <property type="entry name" value="PROKAR_LIPOPROTEIN"/>
    <property type="match status" value="1"/>
</dbReference>